<organism evidence="2 3">
    <name type="scientific">Trichogramma brassicae</name>
    <dbReference type="NCBI Taxonomy" id="86971"/>
    <lineage>
        <taxon>Eukaryota</taxon>
        <taxon>Metazoa</taxon>
        <taxon>Ecdysozoa</taxon>
        <taxon>Arthropoda</taxon>
        <taxon>Hexapoda</taxon>
        <taxon>Insecta</taxon>
        <taxon>Pterygota</taxon>
        <taxon>Neoptera</taxon>
        <taxon>Endopterygota</taxon>
        <taxon>Hymenoptera</taxon>
        <taxon>Apocrita</taxon>
        <taxon>Proctotrupomorpha</taxon>
        <taxon>Chalcidoidea</taxon>
        <taxon>Trichogrammatidae</taxon>
        <taxon>Trichogramma</taxon>
    </lineage>
</organism>
<dbReference type="Pfam" id="PF13949">
    <property type="entry name" value="ALIX_LYPXL_bnd"/>
    <property type="match status" value="1"/>
</dbReference>
<dbReference type="InterPro" id="IPR038499">
    <property type="entry name" value="BRO1_sf"/>
</dbReference>
<dbReference type="Gene3D" id="1.25.40.280">
    <property type="entry name" value="alix/aip1 like domains"/>
    <property type="match status" value="1"/>
</dbReference>
<evidence type="ECO:0000313" key="3">
    <source>
        <dbReference type="Proteomes" id="UP000479190"/>
    </source>
</evidence>
<dbReference type="PANTHER" id="PTHR23030:SF39">
    <property type="entry name" value="PROGRAMMED CELL DEATH 6-INTERACTING PROTEIN"/>
    <property type="match status" value="1"/>
</dbReference>
<dbReference type="EMBL" id="CADCXV010000645">
    <property type="protein sequence ID" value="CAB0031492.1"/>
    <property type="molecule type" value="Genomic_DNA"/>
</dbReference>
<proteinExistence type="predicted"/>
<dbReference type="AlphaFoldDB" id="A0A6H5I1A6"/>
<evidence type="ECO:0000313" key="2">
    <source>
        <dbReference type="EMBL" id="CAB0031492.1"/>
    </source>
</evidence>
<dbReference type="Gene3D" id="1.20.120.560">
    <property type="entry name" value="alix/aip1 in complex with the ypdl late domain"/>
    <property type="match status" value="1"/>
</dbReference>
<feature type="domain" description="BRO1" evidence="1">
    <location>
        <begin position="3"/>
        <end position="386"/>
    </location>
</feature>
<name>A0A6H5I1A6_9HYME</name>
<dbReference type="PROSITE" id="PS51180">
    <property type="entry name" value="BRO1"/>
    <property type="match status" value="1"/>
</dbReference>
<gene>
    <name evidence="2" type="ORF">TBRA_LOCUS3461</name>
</gene>
<accession>A0A6H5I1A6</accession>
<sequence>MTEWIYIPLKKASDIDVSKPLLNAFKSIYSGTSGQKDYSDIVESFSKLRKNALWKAFEKSESALEILYRYYDQVCVLEKKIPSHELQIPFKWKNAFGGKQSLTVLGLGYEKVCVLFNIAALQSMIAVSQPLDNDEGLKLSAKLLQLAAGILNSFKGSVMSIIDSEPTPDLRPETLEALASLMLAQANEIFTFKAIHDNMKDTIIAKLAAQTEEFYFNTLKLMQKEIFRAFWDKDWIHLITAKQLGYKGLAEFTQSKVCKKNNKIGEEIARLKVAIELFNSALHESSKLRFFEDNRDKASRRLTEVQKDNDFIYHERIPDAKELSPIDKVAIAKPSPVPEKFSSDFLDIFQELLPSTVYQAINNFESAKRDLVNSEVAKLRNARQLLNGTLASLNLPAAIEDVSGTEIPQSVKEKAVAIRNAGGIEFLEKMMNELPDLLQRNDDILNEAERMLNDEQSSDDHLRTQFKERWTRLPSTRLTQQFRLNSQKYRGIINNAKNADKVIKEKYNEHREPISLLCMAPDTLAHHIPTGAAVTESGAVNELRSLMESVATLKAEQDAIENELQSKSVDSQSIFTQALVNGELENESSLVVGTLDKYYSSLKEQVARSLQKQENLIKFIQIKHGEFSREQQNSGSTREMMLCKLAGAYDVFIELKGNLQEGIKFYNDLTQLLIIFQSKISDYCFARKTEKEELLKDLTHNLSVDNQVPDETAGMQRMTLSRPTTGGQQLPYPTANQGGMPVPHGSFPPLPSTYNPYNFTTYVGDALPFLGRFENVHFLKVNIANPIRMLWKFLLFIQFILFPKHNET</sequence>
<dbReference type="SMART" id="SM01041">
    <property type="entry name" value="BRO1"/>
    <property type="match status" value="1"/>
</dbReference>
<keyword evidence="3" id="KW-1185">Reference proteome</keyword>
<dbReference type="FunFam" id="1.25.40.280:FF:000001">
    <property type="entry name" value="programmed cell death 6-interacting protein-like isoform X1"/>
    <property type="match status" value="1"/>
</dbReference>
<dbReference type="GO" id="GO:0000281">
    <property type="term" value="P:mitotic cytokinesis"/>
    <property type="evidence" value="ECO:0007669"/>
    <property type="project" value="TreeGrafter"/>
</dbReference>
<reference evidence="2 3" key="1">
    <citation type="submission" date="2020-02" db="EMBL/GenBank/DDBJ databases">
        <authorList>
            <person name="Ferguson B K."/>
        </authorList>
    </citation>
    <scope>NUCLEOTIDE SEQUENCE [LARGE SCALE GENOMIC DNA]</scope>
</reference>
<dbReference type="InterPro" id="IPR025304">
    <property type="entry name" value="ALIX_V_dom"/>
</dbReference>
<dbReference type="OrthoDB" id="2141925at2759"/>
<dbReference type="PANTHER" id="PTHR23030">
    <property type="entry name" value="PCD6 INTERACTING PROTEIN-RELATED"/>
    <property type="match status" value="1"/>
</dbReference>
<evidence type="ECO:0000259" key="1">
    <source>
        <dbReference type="PROSITE" id="PS51180"/>
    </source>
</evidence>
<dbReference type="InterPro" id="IPR004328">
    <property type="entry name" value="BRO1_dom"/>
</dbReference>
<dbReference type="Proteomes" id="UP000479190">
    <property type="component" value="Unassembled WGS sequence"/>
</dbReference>
<dbReference type="Pfam" id="PF03097">
    <property type="entry name" value="BRO1"/>
    <property type="match status" value="1"/>
</dbReference>
<dbReference type="Gene3D" id="1.20.140.50">
    <property type="entry name" value="alix/aip1 like domains"/>
    <property type="match status" value="1"/>
</dbReference>
<dbReference type="GO" id="GO:0005768">
    <property type="term" value="C:endosome"/>
    <property type="evidence" value="ECO:0007669"/>
    <property type="project" value="TreeGrafter"/>
</dbReference>
<protein>
    <recommendedName>
        <fullName evidence="1">BRO1 domain-containing protein</fullName>
    </recommendedName>
</protein>